<proteinExistence type="predicted"/>
<keyword evidence="2" id="KW-1185">Reference proteome</keyword>
<accession>A0A6S7A4R8</accession>
<dbReference type="EMBL" id="CADIJX010000011">
    <property type="protein sequence ID" value="CAB3701473.1"/>
    <property type="molecule type" value="Genomic_DNA"/>
</dbReference>
<evidence type="ECO:0008006" key="3">
    <source>
        <dbReference type="Google" id="ProtNLM"/>
    </source>
</evidence>
<dbReference type="Proteomes" id="UP000494108">
    <property type="component" value="Unassembled WGS sequence"/>
</dbReference>
<evidence type="ECO:0000313" key="1">
    <source>
        <dbReference type="EMBL" id="CAB3701473.1"/>
    </source>
</evidence>
<protein>
    <recommendedName>
        <fullName evidence="3">6-phosphofructokinase</fullName>
    </recommendedName>
</protein>
<gene>
    <name evidence="1" type="ORF">LMG3431_05438</name>
</gene>
<name>A0A6S7A4R8_9BURK</name>
<sequence>MAISIRRLSDVLASTESGRLYRIEVFLQADDPGTADPPPPATRYILRTSEGERVVALGEKRYRLISGEVLTALAPQQPPRPDA</sequence>
<dbReference type="AlphaFoldDB" id="A0A6S7A4R8"/>
<reference evidence="1 2" key="1">
    <citation type="submission" date="2020-04" db="EMBL/GenBank/DDBJ databases">
        <authorList>
            <person name="De Canck E."/>
        </authorList>
    </citation>
    <scope>NUCLEOTIDE SEQUENCE [LARGE SCALE GENOMIC DNA]</scope>
    <source>
        <strain evidence="1 2">LMG 3431</strain>
    </source>
</reference>
<evidence type="ECO:0000313" key="2">
    <source>
        <dbReference type="Proteomes" id="UP000494108"/>
    </source>
</evidence>
<organism evidence="1 2">
    <name type="scientific">Achromobacter pestifer</name>
    <dbReference type="NCBI Taxonomy" id="1353889"/>
    <lineage>
        <taxon>Bacteria</taxon>
        <taxon>Pseudomonadati</taxon>
        <taxon>Pseudomonadota</taxon>
        <taxon>Betaproteobacteria</taxon>
        <taxon>Burkholderiales</taxon>
        <taxon>Alcaligenaceae</taxon>
        <taxon>Achromobacter</taxon>
    </lineage>
</organism>